<comment type="similarity">
    <text evidence="1">Belongs to the EXO84 family.</text>
</comment>
<feature type="region of interest" description="Disordered" evidence="4">
    <location>
        <begin position="726"/>
        <end position="770"/>
    </location>
</feature>
<feature type="compositionally biased region" description="Low complexity" evidence="4">
    <location>
        <begin position="1"/>
        <end position="11"/>
    </location>
</feature>
<feature type="domain" description="Exocyst component Exo84 C-terminal" evidence="5">
    <location>
        <begin position="153"/>
        <end position="339"/>
    </location>
</feature>
<dbReference type="AlphaFoldDB" id="A0AAN8ZEG3"/>
<accession>A0AAN8ZEG3</accession>
<feature type="compositionally biased region" description="Low complexity" evidence="4">
    <location>
        <begin position="26"/>
        <end position="39"/>
    </location>
</feature>
<dbReference type="PANTHER" id="PTHR21426:SF13">
    <property type="entry name" value="OS08G0566700 PROTEIN"/>
    <property type="match status" value="1"/>
</dbReference>
<dbReference type="SUPFAM" id="SSF74788">
    <property type="entry name" value="Cullin repeat-like"/>
    <property type="match status" value="1"/>
</dbReference>
<comment type="caution">
    <text evidence="6">The sequence shown here is derived from an EMBL/GenBank/DDBJ whole genome shotgun (WGS) entry which is preliminary data.</text>
</comment>
<evidence type="ECO:0000259" key="5">
    <source>
        <dbReference type="Pfam" id="PF16528"/>
    </source>
</evidence>
<dbReference type="Proteomes" id="UP001370490">
    <property type="component" value="Unassembled WGS sequence"/>
</dbReference>
<organism evidence="6 7">
    <name type="scientific">Dillenia turbinata</name>
    <dbReference type="NCBI Taxonomy" id="194707"/>
    <lineage>
        <taxon>Eukaryota</taxon>
        <taxon>Viridiplantae</taxon>
        <taxon>Streptophyta</taxon>
        <taxon>Embryophyta</taxon>
        <taxon>Tracheophyta</taxon>
        <taxon>Spermatophyta</taxon>
        <taxon>Magnoliopsida</taxon>
        <taxon>eudicotyledons</taxon>
        <taxon>Gunneridae</taxon>
        <taxon>Pentapetalae</taxon>
        <taxon>Dilleniales</taxon>
        <taxon>Dilleniaceae</taxon>
        <taxon>Dillenia</taxon>
    </lineage>
</organism>
<name>A0AAN8ZEG3_9MAGN</name>
<sequence length="786" mass="88015">MESNSNSSTSRFRFRDHLENDDSSESETGSHVSSSLSGEPVDVPELESMTAKGIKHLCSELRELKSASDEDFHKSIFSSYSAFVRIFEDVETMEEELMLLRNHVSTQQRLAKDLVGGIYLNALSDETVDQLIYLEPVCTEPSSPSKSEIHSNDISETLDILLAEHRLDEALDILQMEAESFQEFQLEENILEDTMLAIQLTLVAENPRVGAAELQKALAGLYKLGKSHLATQLLLKYCHSRLKTSQHNVQHLKSSFHGLCTRELAKFVFSVISHAGNAFMLLFGETSPYASELIQWACDETEVYVGYLNKHVKSISEISGGLSAAVEAMQFAVAHCSMLGPQKIVLCPHLIKLIHPCIEEILKTHIDHYKKVISIYTATDTWDLGRYLVLVSGVLNERCHSMVVGQQLRHCLLTNGGRKFVTLMQAITDDTSPLIALQMEGLILKGLKDLFTKYIAILRRAIIAEANTLEKDSMKTILFKGTPLNGFDEKEIDNCFLYVQDALHQLKSHFYQWFINKVLIFQDGWELATQICVGGQDDSDVFQDVMPSVAFQVMFSELRKLEKLAEDDLVEIDRLMGLLREIMKAVLVWVSNNGSFWTILEEDEADQQSNSFDQICTFFLFPYLNAARYSTSPYLILLLSSGKRGVGNADYYQVILDVQFLLETARSGGYFSDNLMNASLVLISKMESAFLNARPNLEGNEKDEGWARKAALEAIGKLEEMEKMSLQPKEEPIGAVEDEQNGQHVGKDNPRSSMASLESEGDKIGNDTSEVAIDVVADKVDTVNAS</sequence>
<evidence type="ECO:0000256" key="3">
    <source>
        <dbReference type="ARBA" id="ARBA00022483"/>
    </source>
</evidence>
<protein>
    <recommendedName>
        <fullName evidence="5">Exocyst component Exo84 C-terminal domain-containing protein</fullName>
    </recommendedName>
</protein>
<keyword evidence="7" id="KW-1185">Reference proteome</keyword>
<dbReference type="GO" id="GO:0008104">
    <property type="term" value="P:intracellular protein localization"/>
    <property type="evidence" value="ECO:0007669"/>
    <property type="project" value="TreeGrafter"/>
</dbReference>
<evidence type="ECO:0000256" key="2">
    <source>
        <dbReference type="ARBA" id="ARBA00022448"/>
    </source>
</evidence>
<dbReference type="GO" id="GO:0000145">
    <property type="term" value="C:exocyst"/>
    <property type="evidence" value="ECO:0007669"/>
    <property type="project" value="InterPro"/>
</dbReference>
<proteinExistence type="inferred from homology"/>
<dbReference type="InterPro" id="IPR033961">
    <property type="entry name" value="Exo84"/>
</dbReference>
<reference evidence="6 7" key="1">
    <citation type="submission" date="2023-12" db="EMBL/GenBank/DDBJ databases">
        <title>A high-quality genome assembly for Dillenia turbinata (Dilleniales).</title>
        <authorList>
            <person name="Chanderbali A."/>
        </authorList>
    </citation>
    <scope>NUCLEOTIDE SEQUENCE [LARGE SCALE GENOMIC DNA]</scope>
    <source>
        <strain evidence="6">LSX21</strain>
        <tissue evidence="6">Leaf</tissue>
    </source>
</reference>
<dbReference type="EMBL" id="JBAMMX010000006">
    <property type="protein sequence ID" value="KAK6937739.1"/>
    <property type="molecule type" value="Genomic_DNA"/>
</dbReference>
<dbReference type="GO" id="GO:0006893">
    <property type="term" value="P:Golgi to plasma membrane transport"/>
    <property type="evidence" value="ECO:0007669"/>
    <property type="project" value="TreeGrafter"/>
</dbReference>
<dbReference type="PANTHER" id="PTHR21426">
    <property type="entry name" value="EXOCYST COMPLEX COMPONENT 8"/>
    <property type="match status" value="1"/>
</dbReference>
<gene>
    <name evidence="6" type="ORF">RJ641_031247</name>
</gene>
<keyword evidence="2" id="KW-0813">Transport</keyword>
<evidence type="ECO:0000256" key="4">
    <source>
        <dbReference type="SAM" id="MobiDB-lite"/>
    </source>
</evidence>
<dbReference type="InterPro" id="IPR016159">
    <property type="entry name" value="Cullin_repeat-like_dom_sf"/>
</dbReference>
<feature type="region of interest" description="Disordered" evidence="4">
    <location>
        <begin position="1"/>
        <end position="42"/>
    </location>
</feature>
<dbReference type="GO" id="GO:0006887">
    <property type="term" value="P:exocytosis"/>
    <property type="evidence" value="ECO:0007669"/>
    <property type="project" value="UniProtKB-KW"/>
</dbReference>
<dbReference type="InterPro" id="IPR032403">
    <property type="entry name" value="Exo84_C"/>
</dbReference>
<keyword evidence="3" id="KW-0268">Exocytosis</keyword>
<evidence type="ECO:0000313" key="6">
    <source>
        <dbReference type="EMBL" id="KAK6937739.1"/>
    </source>
</evidence>
<dbReference type="Pfam" id="PF16528">
    <property type="entry name" value="Exo84_C"/>
    <property type="match status" value="1"/>
</dbReference>
<evidence type="ECO:0000256" key="1">
    <source>
        <dbReference type="ARBA" id="ARBA00007210"/>
    </source>
</evidence>
<evidence type="ECO:0000313" key="7">
    <source>
        <dbReference type="Proteomes" id="UP001370490"/>
    </source>
</evidence>